<sequence length="136" mass="15572">MISLLVKYGETLTHRFLMYLVYCFGVSIGVMIYGWVKDDNVFYEAAKIIIIIKVLFFLIANFAVLTAEFKKVYDRISKEYESRIKNTTNVTVEEEMVEMNVEEGNHVLGNDVASKSINLGFYCNAFRLACHSRSSA</sequence>
<reference evidence="2 3" key="1">
    <citation type="journal article" date="2015" name="Genome Biol.">
        <title>Comparative genomics of Steinernema reveals deeply conserved gene regulatory networks.</title>
        <authorList>
            <person name="Dillman A.R."/>
            <person name="Macchietto M."/>
            <person name="Porter C.F."/>
            <person name="Rogers A."/>
            <person name="Williams B."/>
            <person name="Antoshechkin I."/>
            <person name="Lee M.M."/>
            <person name="Goodwin Z."/>
            <person name="Lu X."/>
            <person name="Lewis E.E."/>
            <person name="Goodrich-Blair H."/>
            <person name="Stock S.P."/>
            <person name="Adams B.J."/>
            <person name="Sternberg P.W."/>
            <person name="Mortazavi A."/>
        </authorList>
    </citation>
    <scope>NUCLEOTIDE SEQUENCE [LARGE SCALE GENOMIC DNA]</scope>
    <source>
        <strain evidence="2 3">ALL</strain>
    </source>
</reference>
<evidence type="ECO:0000313" key="2">
    <source>
        <dbReference type="EMBL" id="TKR95630.1"/>
    </source>
</evidence>
<feature type="transmembrane region" description="Helical" evidence="1">
    <location>
        <begin position="48"/>
        <end position="69"/>
    </location>
</feature>
<accession>A0A4U5PGM4</accession>
<proteinExistence type="predicted"/>
<feature type="transmembrane region" description="Helical" evidence="1">
    <location>
        <begin position="16"/>
        <end position="36"/>
    </location>
</feature>
<evidence type="ECO:0000313" key="3">
    <source>
        <dbReference type="Proteomes" id="UP000298663"/>
    </source>
</evidence>
<keyword evidence="1" id="KW-1133">Transmembrane helix</keyword>
<protein>
    <submittedName>
        <fullName evidence="2">Uncharacterized protein</fullName>
    </submittedName>
</protein>
<dbReference type="EMBL" id="AZBU02000002">
    <property type="protein sequence ID" value="TKR95630.1"/>
    <property type="molecule type" value="Genomic_DNA"/>
</dbReference>
<keyword evidence="1" id="KW-0472">Membrane</keyword>
<comment type="caution">
    <text evidence="2">The sequence shown here is derived from an EMBL/GenBank/DDBJ whole genome shotgun (WGS) entry which is preliminary data.</text>
</comment>
<reference evidence="2 3" key="2">
    <citation type="journal article" date="2019" name="G3 (Bethesda)">
        <title>Hybrid Assembly of the Genome of the Entomopathogenic Nematode Steinernema carpocapsae Identifies the X-Chromosome.</title>
        <authorList>
            <person name="Serra L."/>
            <person name="Macchietto M."/>
            <person name="Macias-Munoz A."/>
            <person name="McGill C.J."/>
            <person name="Rodriguez I.M."/>
            <person name="Rodriguez B."/>
            <person name="Murad R."/>
            <person name="Mortazavi A."/>
        </authorList>
    </citation>
    <scope>NUCLEOTIDE SEQUENCE [LARGE SCALE GENOMIC DNA]</scope>
    <source>
        <strain evidence="2 3">ALL</strain>
    </source>
</reference>
<keyword evidence="1" id="KW-0812">Transmembrane</keyword>
<dbReference type="AlphaFoldDB" id="A0A4U5PGM4"/>
<organism evidence="2 3">
    <name type="scientific">Steinernema carpocapsae</name>
    <name type="common">Entomopathogenic nematode</name>
    <dbReference type="NCBI Taxonomy" id="34508"/>
    <lineage>
        <taxon>Eukaryota</taxon>
        <taxon>Metazoa</taxon>
        <taxon>Ecdysozoa</taxon>
        <taxon>Nematoda</taxon>
        <taxon>Chromadorea</taxon>
        <taxon>Rhabditida</taxon>
        <taxon>Tylenchina</taxon>
        <taxon>Panagrolaimomorpha</taxon>
        <taxon>Strongyloidoidea</taxon>
        <taxon>Steinernematidae</taxon>
        <taxon>Steinernema</taxon>
    </lineage>
</organism>
<dbReference type="Proteomes" id="UP000298663">
    <property type="component" value="Unassembled WGS sequence"/>
</dbReference>
<name>A0A4U5PGM4_STECR</name>
<gene>
    <name evidence="2" type="ORF">L596_009771</name>
</gene>
<evidence type="ECO:0000256" key="1">
    <source>
        <dbReference type="SAM" id="Phobius"/>
    </source>
</evidence>
<keyword evidence="3" id="KW-1185">Reference proteome</keyword>